<feature type="compositionally biased region" description="Low complexity" evidence="6">
    <location>
        <begin position="389"/>
        <end position="404"/>
    </location>
</feature>
<keyword evidence="9" id="KW-1185">Reference proteome</keyword>
<dbReference type="Gene3D" id="1.10.220.150">
    <property type="entry name" value="Arf GTPase activating protein"/>
    <property type="match status" value="1"/>
</dbReference>
<evidence type="ECO:0000256" key="2">
    <source>
        <dbReference type="ARBA" id="ARBA00022723"/>
    </source>
</evidence>
<dbReference type="PRINTS" id="PR00405">
    <property type="entry name" value="REVINTRACTNG"/>
</dbReference>
<dbReference type="EMBL" id="CYKH01001587">
    <property type="protein sequence ID" value="CUG87766.1"/>
    <property type="molecule type" value="Genomic_DNA"/>
</dbReference>
<reference evidence="9" key="1">
    <citation type="submission" date="2015-09" db="EMBL/GenBank/DDBJ databases">
        <authorList>
            <consortium name="Pathogen Informatics"/>
        </authorList>
    </citation>
    <scope>NUCLEOTIDE SEQUENCE [LARGE SCALE GENOMIC DNA]</scope>
    <source>
        <strain evidence="9">Lake Konstanz</strain>
    </source>
</reference>
<dbReference type="Proteomes" id="UP000051952">
    <property type="component" value="Unassembled WGS sequence"/>
</dbReference>
<dbReference type="InterPro" id="IPR037278">
    <property type="entry name" value="ARFGAP/RecO"/>
</dbReference>
<accession>A0A0S4JFL6</accession>
<dbReference type="OMA" id="CERIGNG"/>
<dbReference type="InterPro" id="IPR001164">
    <property type="entry name" value="ArfGAP_dom"/>
</dbReference>
<organism evidence="8 9">
    <name type="scientific">Bodo saltans</name>
    <name type="common">Flagellated protozoan</name>
    <dbReference type="NCBI Taxonomy" id="75058"/>
    <lineage>
        <taxon>Eukaryota</taxon>
        <taxon>Discoba</taxon>
        <taxon>Euglenozoa</taxon>
        <taxon>Kinetoplastea</taxon>
        <taxon>Metakinetoplastina</taxon>
        <taxon>Eubodonida</taxon>
        <taxon>Bodonidae</taxon>
        <taxon>Bodo</taxon>
    </lineage>
</organism>
<protein>
    <submittedName>
        <fullName evidence="8">ADP-ribosylation factor GTPase-activating protein, putative</fullName>
    </submittedName>
</protein>
<keyword evidence="2" id="KW-0479">Metal-binding</keyword>
<dbReference type="Pfam" id="PF01412">
    <property type="entry name" value="ArfGap"/>
    <property type="match status" value="1"/>
</dbReference>
<feature type="region of interest" description="Disordered" evidence="6">
    <location>
        <begin position="330"/>
        <end position="350"/>
    </location>
</feature>
<dbReference type="FunFam" id="1.10.220.150:FF:000009">
    <property type="entry name" value="stromal membrane-associated protein 1 isoform X1"/>
    <property type="match status" value="1"/>
</dbReference>
<dbReference type="OrthoDB" id="10266696at2759"/>
<evidence type="ECO:0000256" key="6">
    <source>
        <dbReference type="SAM" id="MobiDB-lite"/>
    </source>
</evidence>
<keyword evidence="1" id="KW-0343">GTPase activation</keyword>
<evidence type="ECO:0000256" key="4">
    <source>
        <dbReference type="ARBA" id="ARBA00022833"/>
    </source>
</evidence>
<evidence type="ECO:0000256" key="1">
    <source>
        <dbReference type="ARBA" id="ARBA00022468"/>
    </source>
</evidence>
<dbReference type="InterPro" id="IPR038508">
    <property type="entry name" value="ArfGAP_dom_sf"/>
</dbReference>
<dbReference type="GO" id="GO:0005096">
    <property type="term" value="F:GTPase activator activity"/>
    <property type="evidence" value="ECO:0007669"/>
    <property type="project" value="UniProtKB-KW"/>
</dbReference>
<evidence type="ECO:0000256" key="5">
    <source>
        <dbReference type="PROSITE-ProRule" id="PRU00288"/>
    </source>
</evidence>
<dbReference type="InterPro" id="IPR051718">
    <property type="entry name" value="ARF_GTPase-activating"/>
</dbReference>
<evidence type="ECO:0000313" key="8">
    <source>
        <dbReference type="EMBL" id="CUG87766.1"/>
    </source>
</evidence>
<feature type="region of interest" description="Disordered" evidence="6">
    <location>
        <begin position="230"/>
        <end position="268"/>
    </location>
</feature>
<dbReference type="PANTHER" id="PTHR45705:SF1">
    <property type="entry name" value="FI20236P1"/>
    <property type="match status" value="1"/>
</dbReference>
<dbReference type="PANTHER" id="PTHR45705">
    <property type="entry name" value="FI20236P1"/>
    <property type="match status" value="1"/>
</dbReference>
<feature type="region of interest" description="Disordered" evidence="6">
    <location>
        <begin position="173"/>
        <end position="203"/>
    </location>
</feature>
<dbReference type="SMART" id="SM00105">
    <property type="entry name" value="ArfGap"/>
    <property type="match status" value="1"/>
</dbReference>
<evidence type="ECO:0000259" key="7">
    <source>
        <dbReference type="PROSITE" id="PS50115"/>
    </source>
</evidence>
<feature type="region of interest" description="Disordered" evidence="6">
    <location>
        <begin position="366"/>
        <end position="404"/>
    </location>
</feature>
<dbReference type="CDD" id="cd08204">
    <property type="entry name" value="ArfGap"/>
    <property type="match status" value="1"/>
</dbReference>
<feature type="compositionally biased region" description="Polar residues" evidence="6">
    <location>
        <begin position="366"/>
        <end position="387"/>
    </location>
</feature>
<proteinExistence type="predicted"/>
<evidence type="ECO:0000313" key="9">
    <source>
        <dbReference type="Proteomes" id="UP000051952"/>
    </source>
</evidence>
<dbReference type="PROSITE" id="PS50115">
    <property type="entry name" value="ARFGAP"/>
    <property type="match status" value="1"/>
</dbReference>
<keyword evidence="4" id="KW-0862">Zinc</keyword>
<feature type="domain" description="Arf-GAP" evidence="7">
    <location>
        <begin position="14"/>
        <end position="135"/>
    </location>
</feature>
<evidence type="ECO:0000256" key="3">
    <source>
        <dbReference type="ARBA" id="ARBA00022771"/>
    </source>
</evidence>
<gene>
    <name evidence="8" type="ORF">BSAL_11820</name>
</gene>
<name>A0A0S4JFL6_BODSA</name>
<feature type="compositionally biased region" description="Polar residues" evidence="6">
    <location>
        <begin position="230"/>
        <end position="240"/>
    </location>
</feature>
<dbReference type="GO" id="GO:0008270">
    <property type="term" value="F:zinc ion binding"/>
    <property type="evidence" value="ECO:0007669"/>
    <property type="project" value="UniProtKB-KW"/>
</dbReference>
<keyword evidence="3 5" id="KW-0863">Zinc-finger</keyword>
<dbReference type="SUPFAM" id="SSF57863">
    <property type="entry name" value="ArfGap/RecO-like zinc finger"/>
    <property type="match status" value="1"/>
</dbReference>
<sequence>MTSVQHKNLMAAQQKRFDALFKRPENRECFDCLARQPRWASTNLGVFFCLRCAGIHRSLGVHISKVKSTTMDLWEEHMVECCERIGNGNGKMLYEARLPASYRKPESSTDTAIVERILRQKYELKSFYAPEFEELKERMLSASPHTSAPTPVTLTATPTSFFGTVPATPTFSVGGASPRASDDWTGFQSSPVTAGGLPQQHETQRTQLLSRLISTEVDVWGDFATGGVTTSAPVTASSGNQQSQQQQHHSGKPPLDDLFPSLHPTTVASAPLRHPTAQHYHQQPSTSNVFHAQGMPAAAPAAHSHFDLFDIKGPSNAQHHPRAIHHTHLSASATTSGPQQLQLRPSGAVDSSSPAAIMAMFNNSGAASKGSATTQPTSFSTSGSRQVNAAPPAAASSSALHDFF</sequence>
<dbReference type="GO" id="GO:0005737">
    <property type="term" value="C:cytoplasm"/>
    <property type="evidence" value="ECO:0007669"/>
    <property type="project" value="TreeGrafter"/>
</dbReference>
<dbReference type="VEuPathDB" id="TriTrypDB:BSAL_11820"/>
<dbReference type="AlphaFoldDB" id="A0A0S4JFL6"/>